<feature type="transmembrane region" description="Helical" evidence="1">
    <location>
        <begin position="195"/>
        <end position="216"/>
    </location>
</feature>
<feature type="transmembrane region" description="Helical" evidence="1">
    <location>
        <begin position="9"/>
        <end position="27"/>
    </location>
</feature>
<feature type="transmembrane region" description="Helical" evidence="1">
    <location>
        <begin position="53"/>
        <end position="71"/>
    </location>
</feature>
<evidence type="ECO:0000313" key="3">
    <source>
        <dbReference type="EMBL" id="GLX84425.1"/>
    </source>
</evidence>
<evidence type="ECO:0000313" key="4">
    <source>
        <dbReference type="Proteomes" id="UP001157134"/>
    </source>
</evidence>
<dbReference type="RefSeq" id="WP_284296005.1">
    <property type="nucleotide sequence ID" value="NZ_BSSV01000001.1"/>
</dbReference>
<sequence length="369" mass="43067">MDRIAAIDWLRVILIFAVFLHHVFMPFNGDGWHIMNEESSKVLDNTMVYFEQLRLQSLFFIAGVGCTLLLNKMSVKAFLTNKFHRLFIPLLVGMILIIPPQEYYENITRYTSLTDAYQQNLFSFSANHLWFIEFLIVFMLLAVPIHYFISSKRGQTVSERLAKLADNKHGLFSLVIIFLMTRFCLKLLMPSQETSLSNVSVSLFFLLFFIAGMLLISHKTAWQALGKYRRTNLVWFLLSTILFIAWFNKPDISEYVSLEIRWQMYWAVCTLVSWTGLLAMLGYATYYLNHSPKWLRSANELIYPFYILHQTIIVVLGYYIIQWQASIPVKSLSLLFSALTVCIITCWLLVKPFKLPRYLFGLKSIKTQS</sequence>
<feature type="transmembrane region" description="Helical" evidence="1">
    <location>
        <begin position="301"/>
        <end position="321"/>
    </location>
</feature>
<accession>A0ABQ6HAT2</accession>
<feature type="domain" description="Acyltransferase 3" evidence="2">
    <location>
        <begin position="5"/>
        <end position="349"/>
    </location>
</feature>
<feature type="transmembrane region" description="Helical" evidence="1">
    <location>
        <begin position="129"/>
        <end position="149"/>
    </location>
</feature>
<gene>
    <name evidence="3" type="ORF">tloyanaT_06770</name>
</gene>
<keyword evidence="1" id="KW-0812">Transmembrane</keyword>
<protein>
    <recommendedName>
        <fullName evidence="2">Acyltransferase 3 domain-containing protein</fullName>
    </recommendedName>
</protein>
<feature type="transmembrane region" description="Helical" evidence="1">
    <location>
        <begin position="228"/>
        <end position="248"/>
    </location>
</feature>
<organism evidence="3 4">
    <name type="scientific">Thalassotalea loyana</name>
    <dbReference type="NCBI Taxonomy" id="280483"/>
    <lineage>
        <taxon>Bacteria</taxon>
        <taxon>Pseudomonadati</taxon>
        <taxon>Pseudomonadota</taxon>
        <taxon>Gammaproteobacteria</taxon>
        <taxon>Alteromonadales</taxon>
        <taxon>Colwelliaceae</taxon>
        <taxon>Thalassotalea</taxon>
    </lineage>
</organism>
<reference evidence="3 4" key="1">
    <citation type="submission" date="2023-03" db="EMBL/GenBank/DDBJ databases">
        <title>Thalassotalea loyana LMG 22536T draft genome sequence.</title>
        <authorList>
            <person name="Sawabe T."/>
        </authorList>
    </citation>
    <scope>NUCLEOTIDE SEQUENCE [LARGE SCALE GENOMIC DNA]</scope>
    <source>
        <strain evidence="3 4">LMG 22536</strain>
    </source>
</reference>
<dbReference type="Proteomes" id="UP001157134">
    <property type="component" value="Unassembled WGS sequence"/>
</dbReference>
<feature type="transmembrane region" description="Helical" evidence="1">
    <location>
        <begin position="264"/>
        <end position="289"/>
    </location>
</feature>
<proteinExistence type="predicted"/>
<name>A0ABQ6HAT2_9GAMM</name>
<keyword evidence="1" id="KW-1133">Transmembrane helix</keyword>
<feature type="transmembrane region" description="Helical" evidence="1">
    <location>
        <begin position="83"/>
        <end position="100"/>
    </location>
</feature>
<dbReference type="PANTHER" id="PTHR36927:SF3">
    <property type="entry name" value="GLUCANS BIOSYNTHESIS PROTEIN C"/>
    <property type="match status" value="1"/>
</dbReference>
<evidence type="ECO:0000256" key="1">
    <source>
        <dbReference type="SAM" id="Phobius"/>
    </source>
</evidence>
<dbReference type="InterPro" id="IPR050623">
    <property type="entry name" value="Glucan_succinyl_AcylTrfase"/>
</dbReference>
<feature type="transmembrane region" description="Helical" evidence="1">
    <location>
        <begin position="327"/>
        <end position="350"/>
    </location>
</feature>
<keyword evidence="1" id="KW-0472">Membrane</keyword>
<comment type="caution">
    <text evidence="3">The sequence shown here is derived from an EMBL/GenBank/DDBJ whole genome shotgun (WGS) entry which is preliminary data.</text>
</comment>
<dbReference type="EMBL" id="BSSV01000001">
    <property type="protein sequence ID" value="GLX84425.1"/>
    <property type="molecule type" value="Genomic_DNA"/>
</dbReference>
<evidence type="ECO:0000259" key="2">
    <source>
        <dbReference type="Pfam" id="PF01757"/>
    </source>
</evidence>
<feature type="transmembrane region" description="Helical" evidence="1">
    <location>
        <begin position="170"/>
        <end position="189"/>
    </location>
</feature>
<dbReference type="InterPro" id="IPR002656">
    <property type="entry name" value="Acyl_transf_3_dom"/>
</dbReference>
<dbReference type="PANTHER" id="PTHR36927">
    <property type="entry name" value="BLR4337 PROTEIN"/>
    <property type="match status" value="1"/>
</dbReference>
<keyword evidence="4" id="KW-1185">Reference proteome</keyword>
<dbReference type="Pfam" id="PF01757">
    <property type="entry name" value="Acyl_transf_3"/>
    <property type="match status" value="1"/>
</dbReference>